<dbReference type="Proteomes" id="UP000192257">
    <property type="component" value="Unassembled WGS sequence"/>
</dbReference>
<sequence length="254" mass="29062">MMSSTRQQPPERGDSPLICLGSADAPLPPLPHTPTSSVVWDKILSDMNVESRELRRAIEKRAQRIAVMEEELHKLVDHNAGVMLAIERVDRQIKEVLEREDRLHHLAATAKKRKAKLQLDLEEAEKKLLSLAEYDSPAKSASILLVSPSLRAIADKKHQLETDRINKEKHEVAELQRKLYDAKSRYRKLCAENKKLLNALSSMKAEEREIISRRNENSVHNNSSNSESRIEFRAALQDLMESLEEVIHAGKRRF</sequence>
<dbReference type="VEuPathDB" id="TriTrypDB:TM35_001981020"/>
<dbReference type="GeneID" id="39991785"/>
<dbReference type="RefSeq" id="XP_028876702.1">
    <property type="nucleotide sequence ID" value="XM_029032005.1"/>
</dbReference>
<organism evidence="3 4">
    <name type="scientific">Trypanosoma theileri</name>
    <dbReference type="NCBI Taxonomy" id="67003"/>
    <lineage>
        <taxon>Eukaryota</taxon>
        <taxon>Discoba</taxon>
        <taxon>Euglenozoa</taxon>
        <taxon>Kinetoplastea</taxon>
        <taxon>Metakinetoplastina</taxon>
        <taxon>Trypanosomatida</taxon>
        <taxon>Trypanosomatidae</taxon>
        <taxon>Trypanosoma</taxon>
    </lineage>
</organism>
<feature type="region of interest" description="Disordered" evidence="2">
    <location>
        <begin position="1"/>
        <end position="32"/>
    </location>
</feature>
<dbReference type="EMBL" id="NBCO01000198">
    <property type="protein sequence ID" value="ORC79869.1"/>
    <property type="molecule type" value="Genomic_DNA"/>
</dbReference>
<evidence type="ECO:0000313" key="3">
    <source>
        <dbReference type="EMBL" id="ORC79869.1"/>
    </source>
</evidence>
<protein>
    <submittedName>
        <fullName evidence="3">Uncharacterized protein</fullName>
    </submittedName>
</protein>
<accession>A0A1X0ND58</accession>
<dbReference type="OrthoDB" id="248150at2759"/>
<proteinExistence type="predicted"/>
<evidence type="ECO:0000256" key="1">
    <source>
        <dbReference type="SAM" id="Coils"/>
    </source>
</evidence>
<evidence type="ECO:0000256" key="2">
    <source>
        <dbReference type="SAM" id="MobiDB-lite"/>
    </source>
</evidence>
<keyword evidence="4" id="KW-1185">Reference proteome</keyword>
<feature type="coiled-coil region" evidence="1">
    <location>
        <begin position="158"/>
        <end position="206"/>
    </location>
</feature>
<dbReference type="AlphaFoldDB" id="A0A1X0ND58"/>
<reference evidence="3 4" key="1">
    <citation type="submission" date="2017-03" db="EMBL/GenBank/DDBJ databases">
        <title>An alternative strategy for trypanosome survival in the mammalian bloodstream revealed through genome and transcriptome analysis of the ubiquitous bovine parasite Trypanosoma (Megatrypanum) theileri.</title>
        <authorList>
            <person name="Kelly S."/>
            <person name="Ivens A."/>
            <person name="Mott A."/>
            <person name="O'Neill E."/>
            <person name="Emms D."/>
            <person name="Macleod O."/>
            <person name="Voorheis P."/>
            <person name="Matthews J."/>
            <person name="Matthews K."/>
            <person name="Carrington M."/>
        </authorList>
    </citation>
    <scope>NUCLEOTIDE SEQUENCE [LARGE SCALE GENOMIC DNA]</scope>
    <source>
        <strain evidence="3">Edinburgh</strain>
    </source>
</reference>
<comment type="caution">
    <text evidence="3">The sequence shown here is derived from an EMBL/GenBank/DDBJ whole genome shotgun (WGS) entry which is preliminary data.</text>
</comment>
<feature type="coiled-coil region" evidence="1">
    <location>
        <begin position="107"/>
        <end position="134"/>
    </location>
</feature>
<keyword evidence="1" id="KW-0175">Coiled coil</keyword>
<name>A0A1X0ND58_9TRYP</name>
<evidence type="ECO:0000313" key="4">
    <source>
        <dbReference type="Proteomes" id="UP000192257"/>
    </source>
</evidence>
<gene>
    <name evidence="3" type="ORF">TM35_001981020</name>
</gene>